<organism evidence="3 4">
    <name type="scientific">Gryllus longicercus</name>
    <dbReference type="NCBI Taxonomy" id="2509291"/>
    <lineage>
        <taxon>Eukaryota</taxon>
        <taxon>Metazoa</taxon>
        <taxon>Ecdysozoa</taxon>
        <taxon>Arthropoda</taxon>
        <taxon>Hexapoda</taxon>
        <taxon>Insecta</taxon>
        <taxon>Pterygota</taxon>
        <taxon>Neoptera</taxon>
        <taxon>Polyneoptera</taxon>
        <taxon>Orthoptera</taxon>
        <taxon>Ensifera</taxon>
        <taxon>Gryllidea</taxon>
        <taxon>Grylloidea</taxon>
        <taxon>Gryllidae</taxon>
        <taxon>Gryllinae</taxon>
        <taxon>Gryllus</taxon>
    </lineage>
</organism>
<dbReference type="Pfam" id="PF17408">
    <property type="entry name" value="MCD_N"/>
    <property type="match status" value="1"/>
</dbReference>
<dbReference type="GO" id="GO:0005759">
    <property type="term" value="C:mitochondrial matrix"/>
    <property type="evidence" value="ECO:0007669"/>
    <property type="project" value="TreeGrafter"/>
</dbReference>
<dbReference type="GO" id="GO:0050080">
    <property type="term" value="F:malonyl-CoA decarboxylase activity"/>
    <property type="evidence" value="ECO:0007669"/>
    <property type="project" value="InterPro"/>
</dbReference>
<dbReference type="GO" id="GO:0005782">
    <property type="term" value="C:peroxisomal matrix"/>
    <property type="evidence" value="ECO:0007669"/>
    <property type="project" value="TreeGrafter"/>
</dbReference>
<sequence>MRRLVKLNGVVHSNLIKGLSANYSKGYLAHSRFLRMASGDNNDNHKLFVPQNRRERRISGSEQYEDGEELDELFSSQDVARKPSTFDDEQKLEVLLKEVLAYRDSNVSSWIVENKVKNLCAVYRYLLKPHREGFLKVLACEHSVDHKLICNAAKSLQEECDKNLIIKGEERLKNLLTPQYAWLFLHIGRLEKGVKFLVDLRTDLLNVLSDTDVKDPASLPLQQLNITLKEMLSLWFSVGFLNLERITWKSPCDMLQKISEYEAVHPVRNWTDLKRRVGPYRRCFVYTHSSMPDEPLVVLHTALSDEISSSVKGIVSAASRMSIDANAFPALTADAEIEDPSNVKAAIFYSISSTQRGLQGIELGNYLIKRVVQELQAEFPLVTKFSSLSPIPTFRLWLMEKLKLSERGSSDIFSEKEIQDFQTYLETDNIWSELRNLFKTNGWITETNLIPLLEGPLMRLCARYLYLEKRRGYALDSVANFHLKNGAVMWRLNWQANLTPRGLDNSCGIMVNYRYFLDKTEQNSHNYLEKQQISASEQVLALASAASDLIKHTSKI</sequence>
<evidence type="ECO:0008006" key="5">
    <source>
        <dbReference type="Google" id="ProtNLM"/>
    </source>
</evidence>
<dbReference type="Gene3D" id="3.40.630.150">
    <property type="entry name" value="Malonyl-CoA decarboxylase, catalytic domain"/>
    <property type="match status" value="1"/>
</dbReference>
<dbReference type="Pfam" id="PF05292">
    <property type="entry name" value="MCD"/>
    <property type="match status" value="1"/>
</dbReference>
<dbReference type="GO" id="GO:2001294">
    <property type="term" value="P:malonyl-CoA catabolic process"/>
    <property type="evidence" value="ECO:0007669"/>
    <property type="project" value="TreeGrafter"/>
</dbReference>
<dbReference type="InterPro" id="IPR038351">
    <property type="entry name" value="MCD_N_sf"/>
</dbReference>
<dbReference type="Gene3D" id="1.20.140.90">
    <property type="entry name" value="Malonyl-CoA decarboxylase, oligemerization domain"/>
    <property type="match status" value="1"/>
</dbReference>
<keyword evidence="4" id="KW-1185">Reference proteome</keyword>
<evidence type="ECO:0000313" key="3">
    <source>
        <dbReference type="EMBL" id="KAK7872596.1"/>
    </source>
</evidence>
<dbReference type="PANTHER" id="PTHR28641:SF1">
    <property type="entry name" value="MALONYL-COA DECARBOXYLASE, MITOCHONDRIAL"/>
    <property type="match status" value="1"/>
</dbReference>
<dbReference type="FunFam" id="3.40.630.150:FF:000001">
    <property type="entry name" value="Malonyl-CoA decarboxylase, mitochondrial"/>
    <property type="match status" value="1"/>
</dbReference>
<reference evidence="3 4" key="1">
    <citation type="submission" date="2024-03" db="EMBL/GenBank/DDBJ databases">
        <title>The genome assembly and annotation of the cricket Gryllus longicercus Weissman &amp; Gray.</title>
        <authorList>
            <person name="Szrajer S."/>
            <person name="Gray D."/>
            <person name="Ylla G."/>
        </authorList>
    </citation>
    <scope>NUCLEOTIDE SEQUENCE [LARGE SCALE GENOMIC DNA]</scope>
    <source>
        <strain evidence="3">DAG 2021-001</strain>
        <tissue evidence="3">Whole body minus gut</tissue>
    </source>
</reference>
<evidence type="ECO:0000259" key="1">
    <source>
        <dbReference type="Pfam" id="PF05292"/>
    </source>
</evidence>
<feature type="domain" description="Malonyl-CoA decarboxylase C-terminal" evidence="1">
    <location>
        <begin position="239"/>
        <end position="515"/>
    </location>
</feature>
<evidence type="ECO:0000313" key="4">
    <source>
        <dbReference type="Proteomes" id="UP001378592"/>
    </source>
</evidence>
<comment type="caution">
    <text evidence="3">The sequence shown here is derived from an EMBL/GenBank/DDBJ whole genome shotgun (WGS) entry which is preliminary data.</text>
</comment>
<dbReference type="GO" id="GO:0006085">
    <property type="term" value="P:acetyl-CoA biosynthetic process"/>
    <property type="evidence" value="ECO:0007669"/>
    <property type="project" value="TreeGrafter"/>
</dbReference>
<dbReference type="GO" id="GO:0006633">
    <property type="term" value="P:fatty acid biosynthetic process"/>
    <property type="evidence" value="ECO:0007669"/>
    <property type="project" value="InterPro"/>
</dbReference>
<dbReference type="InterPro" id="IPR042303">
    <property type="entry name" value="Malonyl_CoA_deC_C_sf"/>
</dbReference>
<dbReference type="InterPro" id="IPR035372">
    <property type="entry name" value="MCD_N"/>
</dbReference>
<dbReference type="AlphaFoldDB" id="A0AAN9ZE26"/>
<dbReference type="InterPro" id="IPR038917">
    <property type="entry name" value="Malonyl_CoA_deC"/>
</dbReference>
<dbReference type="Proteomes" id="UP001378592">
    <property type="component" value="Unassembled WGS sequence"/>
</dbReference>
<dbReference type="EMBL" id="JAZDUA010000022">
    <property type="protein sequence ID" value="KAK7872596.1"/>
    <property type="molecule type" value="Genomic_DNA"/>
</dbReference>
<name>A0AAN9ZE26_9ORTH</name>
<dbReference type="InterPro" id="IPR007956">
    <property type="entry name" value="Malonyl_CoA_deC_C"/>
</dbReference>
<protein>
    <recommendedName>
        <fullName evidence="5">Malonyl-CoA decarboxylase</fullName>
    </recommendedName>
</protein>
<feature type="domain" description="Malonyl-CoA decarboxylase N-terminal" evidence="2">
    <location>
        <begin position="143"/>
        <end position="236"/>
    </location>
</feature>
<gene>
    <name evidence="3" type="ORF">R5R35_001934</name>
</gene>
<accession>A0AAN9ZE26</accession>
<evidence type="ECO:0000259" key="2">
    <source>
        <dbReference type="Pfam" id="PF17408"/>
    </source>
</evidence>
<dbReference type="PANTHER" id="PTHR28641">
    <property type="match status" value="1"/>
</dbReference>
<proteinExistence type="predicted"/>